<keyword evidence="20" id="KW-1185">Reference proteome</keyword>
<dbReference type="InterPro" id="IPR001650">
    <property type="entry name" value="Helicase_C-like"/>
</dbReference>
<dbReference type="InterPro" id="IPR000629">
    <property type="entry name" value="RNA-helicase_DEAD-box_CS"/>
</dbReference>
<evidence type="ECO:0000256" key="11">
    <source>
        <dbReference type="ARBA" id="ARBA00022884"/>
    </source>
</evidence>
<organism evidence="19 20">
    <name type="scientific">Zopfia rhizophila CBS 207.26</name>
    <dbReference type="NCBI Taxonomy" id="1314779"/>
    <lineage>
        <taxon>Eukaryota</taxon>
        <taxon>Fungi</taxon>
        <taxon>Dikarya</taxon>
        <taxon>Ascomycota</taxon>
        <taxon>Pezizomycotina</taxon>
        <taxon>Dothideomycetes</taxon>
        <taxon>Dothideomycetes incertae sedis</taxon>
        <taxon>Zopfiaceae</taxon>
        <taxon>Zopfia</taxon>
    </lineage>
</organism>
<evidence type="ECO:0000256" key="9">
    <source>
        <dbReference type="ARBA" id="ARBA00022806"/>
    </source>
</evidence>
<dbReference type="OrthoDB" id="10261375at2759"/>
<dbReference type="EMBL" id="ML994620">
    <property type="protein sequence ID" value="KAF2189495.1"/>
    <property type="molecule type" value="Genomic_DNA"/>
</dbReference>
<keyword evidence="12" id="KW-0539">Nucleus</keyword>
<evidence type="ECO:0000259" key="17">
    <source>
        <dbReference type="PROSITE" id="PS51194"/>
    </source>
</evidence>
<feature type="short sequence motif" description="Q motif" evidence="14">
    <location>
        <begin position="79"/>
        <end position="107"/>
    </location>
</feature>
<comment type="similarity">
    <text evidence="3">Belongs to the DEAD box helicase family. DDX54/DBP10 subfamily.</text>
</comment>
<dbReference type="PANTHER" id="PTHR47959">
    <property type="entry name" value="ATP-DEPENDENT RNA HELICASE RHLE-RELATED"/>
    <property type="match status" value="1"/>
</dbReference>
<dbReference type="InterPro" id="IPR011545">
    <property type="entry name" value="DEAD/DEAH_box_helicase_dom"/>
</dbReference>
<feature type="region of interest" description="Disordered" evidence="15">
    <location>
        <begin position="327"/>
        <end position="355"/>
    </location>
</feature>
<dbReference type="SUPFAM" id="SSF52540">
    <property type="entry name" value="P-loop containing nucleoside triphosphate hydrolases"/>
    <property type="match status" value="2"/>
</dbReference>
<dbReference type="Pfam" id="PF08147">
    <property type="entry name" value="DBP10CT"/>
    <property type="match status" value="1"/>
</dbReference>
<feature type="compositionally biased region" description="Basic and acidic residues" evidence="15">
    <location>
        <begin position="800"/>
        <end position="815"/>
    </location>
</feature>
<dbReference type="SMART" id="SM01123">
    <property type="entry name" value="DBP10CT"/>
    <property type="match status" value="1"/>
</dbReference>
<dbReference type="InterPro" id="IPR014001">
    <property type="entry name" value="Helicase_ATP-bd"/>
</dbReference>
<accession>A0A6A6EEM0</accession>
<keyword evidence="6" id="KW-0698">rRNA processing</keyword>
<evidence type="ECO:0000256" key="4">
    <source>
        <dbReference type="ARBA" id="ARBA00012552"/>
    </source>
</evidence>
<dbReference type="InterPro" id="IPR033517">
    <property type="entry name" value="DDX54/DBP10_DEAD-box_helicase"/>
</dbReference>
<keyword evidence="5" id="KW-0690">Ribosome biogenesis</keyword>
<feature type="compositionally biased region" description="Basic and acidic residues" evidence="15">
    <location>
        <begin position="836"/>
        <end position="861"/>
    </location>
</feature>
<keyword evidence="7" id="KW-0547">Nucleotide-binding</keyword>
<dbReference type="FunFam" id="3.40.50.300:FF:000865">
    <property type="entry name" value="ATP-dependent RNA helicase DDX54"/>
    <property type="match status" value="1"/>
</dbReference>
<reference evidence="19" key="1">
    <citation type="journal article" date="2020" name="Stud. Mycol.">
        <title>101 Dothideomycetes genomes: a test case for predicting lifestyles and emergence of pathogens.</title>
        <authorList>
            <person name="Haridas S."/>
            <person name="Albert R."/>
            <person name="Binder M."/>
            <person name="Bloem J."/>
            <person name="Labutti K."/>
            <person name="Salamov A."/>
            <person name="Andreopoulos B."/>
            <person name="Baker S."/>
            <person name="Barry K."/>
            <person name="Bills G."/>
            <person name="Bluhm B."/>
            <person name="Cannon C."/>
            <person name="Castanera R."/>
            <person name="Culley D."/>
            <person name="Daum C."/>
            <person name="Ezra D."/>
            <person name="Gonzalez J."/>
            <person name="Henrissat B."/>
            <person name="Kuo A."/>
            <person name="Liang C."/>
            <person name="Lipzen A."/>
            <person name="Lutzoni F."/>
            <person name="Magnuson J."/>
            <person name="Mondo S."/>
            <person name="Nolan M."/>
            <person name="Ohm R."/>
            <person name="Pangilinan J."/>
            <person name="Park H.-J."/>
            <person name="Ramirez L."/>
            <person name="Alfaro M."/>
            <person name="Sun H."/>
            <person name="Tritt A."/>
            <person name="Yoshinaga Y."/>
            <person name="Zwiers L.-H."/>
            <person name="Turgeon B."/>
            <person name="Goodwin S."/>
            <person name="Spatafora J."/>
            <person name="Crous P."/>
            <person name="Grigoriev I."/>
        </authorList>
    </citation>
    <scope>NUCLEOTIDE SEQUENCE</scope>
    <source>
        <strain evidence="19">CBS 207.26</strain>
    </source>
</reference>
<evidence type="ECO:0000259" key="18">
    <source>
        <dbReference type="PROSITE" id="PS51195"/>
    </source>
</evidence>
<dbReference type="CDD" id="cd17959">
    <property type="entry name" value="DEADc_DDX54"/>
    <property type="match status" value="1"/>
</dbReference>
<dbReference type="GO" id="GO:0005829">
    <property type="term" value="C:cytosol"/>
    <property type="evidence" value="ECO:0007669"/>
    <property type="project" value="TreeGrafter"/>
</dbReference>
<dbReference type="GO" id="GO:0005524">
    <property type="term" value="F:ATP binding"/>
    <property type="evidence" value="ECO:0007669"/>
    <property type="project" value="UniProtKB-KW"/>
</dbReference>
<comment type="function">
    <text evidence="1">ATP-binding RNA helicase involved in the biogenesis of 60S ribosomal subunits and is required for the normal formation of 25S and 5.8S rRNAs.</text>
</comment>
<dbReference type="InterPro" id="IPR014014">
    <property type="entry name" value="RNA_helicase_DEAD_Q_motif"/>
</dbReference>
<dbReference type="PROSITE" id="PS51195">
    <property type="entry name" value="Q_MOTIF"/>
    <property type="match status" value="1"/>
</dbReference>
<feature type="domain" description="Helicase C-terminal" evidence="17">
    <location>
        <begin position="350"/>
        <end position="493"/>
    </location>
</feature>
<evidence type="ECO:0000256" key="13">
    <source>
        <dbReference type="ARBA" id="ARBA00047984"/>
    </source>
</evidence>
<evidence type="ECO:0000259" key="16">
    <source>
        <dbReference type="PROSITE" id="PS51192"/>
    </source>
</evidence>
<dbReference type="Proteomes" id="UP000800200">
    <property type="component" value="Unassembled WGS sequence"/>
</dbReference>
<evidence type="ECO:0000256" key="1">
    <source>
        <dbReference type="ARBA" id="ARBA00003706"/>
    </source>
</evidence>
<dbReference type="PANTHER" id="PTHR47959:SF8">
    <property type="entry name" value="RNA HELICASE"/>
    <property type="match status" value="1"/>
</dbReference>
<dbReference type="GO" id="GO:0003724">
    <property type="term" value="F:RNA helicase activity"/>
    <property type="evidence" value="ECO:0007669"/>
    <property type="project" value="UniProtKB-EC"/>
</dbReference>
<name>A0A6A6EEM0_9PEZI</name>
<dbReference type="GO" id="GO:0005730">
    <property type="term" value="C:nucleolus"/>
    <property type="evidence" value="ECO:0007669"/>
    <property type="project" value="UniProtKB-SubCell"/>
</dbReference>
<evidence type="ECO:0000256" key="8">
    <source>
        <dbReference type="ARBA" id="ARBA00022801"/>
    </source>
</evidence>
<evidence type="ECO:0000256" key="6">
    <source>
        <dbReference type="ARBA" id="ARBA00022552"/>
    </source>
</evidence>
<dbReference type="CDD" id="cd18787">
    <property type="entry name" value="SF2_C_DEAD"/>
    <property type="match status" value="1"/>
</dbReference>
<evidence type="ECO:0000313" key="20">
    <source>
        <dbReference type="Proteomes" id="UP000800200"/>
    </source>
</evidence>
<evidence type="ECO:0000313" key="19">
    <source>
        <dbReference type="EMBL" id="KAF2189495.1"/>
    </source>
</evidence>
<keyword evidence="11" id="KW-0694">RNA-binding</keyword>
<dbReference type="PROSITE" id="PS51194">
    <property type="entry name" value="HELICASE_CTER"/>
    <property type="match status" value="1"/>
</dbReference>
<dbReference type="InterPro" id="IPR050079">
    <property type="entry name" value="DEAD_box_RNA_helicase"/>
</dbReference>
<dbReference type="SMART" id="SM00490">
    <property type="entry name" value="HELICc"/>
    <property type="match status" value="1"/>
</dbReference>
<dbReference type="PROSITE" id="PS00039">
    <property type="entry name" value="DEAD_ATP_HELICASE"/>
    <property type="match status" value="1"/>
</dbReference>
<dbReference type="SMART" id="SM00487">
    <property type="entry name" value="DEXDc"/>
    <property type="match status" value="1"/>
</dbReference>
<evidence type="ECO:0000256" key="2">
    <source>
        <dbReference type="ARBA" id="ARBA00004604"/>
    </source>
</evidence>
<keyword evidence="10" id="KW-0067">ATP-binding</keyword>
<evidence type="ECO:0000256" key="15">
    <source>
        <dbReference type="SAM" id="MobiDB-lite"/>
    </source>
</evidence>
<feature type="compositionally biased region" description="Basic and acidic residues" evidence="15">
    <location>
        <begin position="616"/>
        <end position="630"/>
    </location>
</feature>
<dbReference type="EC" id="3.6.4.13" evidence="4"/>
<gene>
    <name evidence="19" type="ORF">K469DRAFT_700699</name>
</gene>
<dbReference type="GO" id="GO:0003723">
    <property type="term" value="F:RNA binding"/>
    <property type="evidence" value="ECO:0007669"/>
    <property type="project" value="UniProtKB-KW"/>
</dbReference>
<feature type="region of interest" description="Disordered" evidence="15">
    <location>
        <begin position="602"/>
        <end position="684"/>
    </location>
</feature>
<feature type="region of interest" description="Disordered" evidence="15">
    <location>
        <begin position="800"/>
        <end position="905"/>
    </location>
</feature>
<evidence type="ECO:0000256" key="12">
    <source>
        <dbReference type="ARBA" id="ARBA00023242"/>
    </source>
</evidence>
<evidence type="ECO:0000256" key="7">
    <source>
        <dbReference type="ARBA" id="ARBA00022741"/>
    </source>
</evidence>
<protein>
    <recommendedName>
        <fullName evidence="4">RNA helicase</fullName>
        <ecNumber evidence="4">3.6.4.13</ecNumber>
    </recommendedName>
</protein>
<feature type="compositionally biased region" description="Basic and acidic residues" evidence="15">
    <location>
        <begin position="872"/>
        <end position="883"/>
    </location>
</feature>
<dbReference type="GO" id="GO:0016787">
    <property type="term" value="F:hydrolase activity"/>
    <property type="evidence" value="ECO:0007669"/>
    <property type="project" value="UniProtKB-KW"/>
</dbReference>
<evidence type="ECO:0000256" key="10">
    <source>
        <dbReference type="ARBA" id="ARBA00022840"/>
    </source>
</evidence>
<feature type="domain" description="Helicase ATP-binding" evidence="16">
    <location>
        <begin position="110"/>
        <end position="282"/>
    </location>
</feature>
<dbReference type="InterPro" id="IPR012541">
    <property type="entry name" value="DBP10_C"/>
</dbReference>
<dbReference type="AlphaFoldDB" id="A0A6A6EEM0"/>
<feature type="compositionally biased region" description="Acidic residues" evidence="15">
    <location>
        <begin position="646"/>
        <end position="659"/>
    </location>
</feature>
<dbReference type="GO" id="GO:0006364">
    <property type="term" value="P:rRNA processing"/>
    <property type="evidence" value="ECO:0007669"/>
    <property type="project" value="UniProtKB-KW"/>
</dbReference>
<dbReference type="Pfam" id="PF00271">
    <property type="entry name" value="Helicase_C"/>
    <property type="match status" value="1"/>
</dbReference>
<feature type="domain" description="DEAD-box RNA helicase Q" evidence="18">
    <location>
        <begin position="79"/>
        <end position="107"/>
    </location>
</feature>
<keyword evidence="8" id="KW-0378">Hydrolase</keyword>
<evidence type="ECO:0000256" key="5">
    <source>
        <dbReference type="ARBA" id="ARBA00022517"/>
    </source>
</evidence>
<dbReference type="InterPro" id="IPR027417">
    <property type="entry name" value="P-loop_NTPase"/>
</dbReference>
<dbReference type="Pfam" id="PF00270">
    <property type="entry name" value="DEAD"/>
    <property type="match status" value="1"/>
</dbReference>
<dbReference type="Gene3D" id="3.40.50.300">
    <property type="entry name" value="P-loop containing nucleotide triphosphate hydrolases"/>
    <property type="match status" value="2"/>
</dbReference>
<dbReference type="PROSITE" id="PS51192">
    <property type="entry name" value="HELICASE_ATP_BIND_1"/>
    <property type="match status" value="1"/>
</dbReference>
<comment type="catalytic activity">
    <reaction evidence="13">
        <text>ATP + H2O = ADP + phosphate + H(+)</text>
        <dbReference type="Rhea" id="RHEA:13065"/>
        <dbReference type="ChEBI" id="CHEBI:15377"/>
        <dbReference type="ChEBI" id="CHEBI:15378"/>
        <dbReference type="ChEBI" id="CHEBI:30616"/>
        <dbReference type="ChEBI" id="CHEBI:43474"/>
        <dbReference type="ChEBI" id="CHEBI:456216"/>
        <dbReference type="EC" id="3.6.4.13"/>
    </reaction>
</comment>
<evidence type="ECO:0000256" key="3">
    <source>
        <dbReference type="ARBA" id="ARBA00010379"/>
    </source>
</evidence>
<evidence type="ECO:0000256" key="14">
    <source>
        <dbReference type="PROSITE-ProRule" id="PRU00552"/>
    </source>
</evidence>
<sequence length="905" mass="100344">MASRASSPALSENEFDISKALFGGDDVGSKEKGSQLDLGLDLDIGDEGESDDETFIAAQQAASNRKASNLKGKTVKKGGGFQAMGLNAALLKAITRKGFSIPTPIQRKAIPLVLDGQDVVGMARTGSGKTAAFVIPMIEKLKAHSAKVGSRGIILSPSRELALQTLKVVRELGKNTNIRSVLLVGGDSLEDQFSSMITNPDVIIATPGRFLHLKVEMGLDLSSCQYIVFDEADRLFEMGFAQQLSEILHALPTTRQTLLFSATLPKSLVEFARAGLQEPKLIRLDGESKISPDLENAFFTIKSADRDGALIHILDKVIKMPIGETDAARKAKETQPKNSKKRKRASDVSNPTDSSTAHSTIIFAATKHRVEYLASLLRSSGYSVSYVYGNLDQTARKLQVQDFRAGLTNILVVTDLAARGIDLPALANVINYDFPAQPKIYVHRVGRTARAGRKGWSYSLIRDSDVPYLIDLQLFLSKRLVFEKSPGETPNFALDVIVGSFVQDQLEPTVELVNKLVDEDADLATLQNVAAKGEAQYMRSRNSASSESVKRAKELLASRSLSRTHLLFGDEIHDFLLEREKMLAKVSSFRPAETVFEIGKRGSSGEAAEIMRKRREQIDNRKQRRAKGELPTDNLTTGHATGLSDAVEDDDDIDEQEEQEIAHSESGSDSGDLEISLSQPTSREATISDWQNSEYFMSYTPKATNLVEDKAYGVHSGSYNTARQNSNFVEAARGAQMDLTNDEIRRFAEPSKARGMRWDKKSKKYVARANDEDGSKGVKMVRGESGLKIAASFRSGRFNEWRKSNKIDRLPRTGEIEAPSRPMPHSSGRHFKHRAEKAPKEADRYRDDYHTQKKRVEDAKQKRIGKFQDGGARNELKGIDDVRKQRKLREKRREKNSRPSKKRKL</sequence>
<keyword evidence="9" id="KW-0347">Helicase</keyword>
<comment type="subcellular location">
    <subcellularLocation>
        <location evidence="2">Nucleus</location>
        <location evidence="2">Nucleolus</location>
    </subcellularLocation>
</comment>
<proteinExistence type="inferred from homology"/>